<dbReference type="PANTHER" id="PTHR11458">
    <property type="entry name" value="DELTA-AMINOLEVULINIC ACID DEHYDRATASE"/>
    <property type="match status" value="1"/>
</dbReference>
<evidence type="ECO:0000256" key="5">
    <source>
        <dbReference type="ARBA" id="ARBA00020771"/>
    </source>
</evidence>
<evidence type="ECO:0000256" key="13">
    <source>
        <dbReference type="ARBA" id="ARBA00032837"/>
    </source>
</evidence>
<evidence type="ECO:0000256" key="17">
    <source>
        <dbReference type="PIRSR" id="PIRSR001415-4"/>
    </source>
</evidence>
<feature type="active site" description="Schiff-base intermediate with substrate" evidence="15">
    <location>
        <position position="198"/>
    </location>
</feature>
<evidence type="ECO:0000256" key="10">
    <source>
        <dbReference type="ARBA" id="ARBA00023244"/>
    </source>
</evidence>
<dbReference type="RefSeq" id="XP_073993472.1">
    <property type="nucleotide sequence ID" value="XM_074137371.1"/>
</dbReference>
<evidence type="ECO:0000256" key="18">
    <source>
        <dbReference type="RuleBase" id="RU004161"/>
    </source>
</evidence>
<dbReference type="SMART" id="SM01004">
    <property type="entry name" value="ALAD"/>
    <property type="match status" value="1"/>
</dbReference>
<dbReference type="PANTHER" id="PTHR11458:SF0">
    <property type="entry name" value="DELTA-AMINOLEVULINIC ACID DEHYDRATASE"/>
    <property type="match status" value="1"/>
</dbReference>
<dbReference type="GeneID" id="141458836"/>
<comment type="function">
    <text evidence="11">Catalyzes an early step in the biosynthesis of tetrapyrroles. Binds two molecules of 5-aminolevulinate per subunit, each at a distinct site, and catalyzes their condensation to form porphobilinogen.</text>
</comment>
<comment type="catalytic activity">
    <reaction evidence="14">
        <text>2 5-aminolevulinate = porphobilinogen + 2 H2O + H(+)</text>
        <dbReference type="Rhea" id="RHEA:24064"/>
        <dbReference type="ChEBI" id="CHEBI:15377"/>
        <dbReference type="ChEBI" id="CHEBI:15378"/>
        <dbReference type="ChEBI" id="CHEBI:58126"/>
        <dbReference type="ChEBI" id="CHEBI:356416"/>
        <dbReference type="EC" id="4.2.1.24"/>
    </reaction>
</comment>
<dbReference type="FunFam" id="3.20.20.70:FF:000048">
    <property type="entry name" value="Delta-aminolevulinic acid dehydratase"/>
    <property type="match status" value="1"/>
</dbReference>
<dbReference type="EMBL" id="GAHY01001511">
    <property type="protein sequence ID" value="JAA75999.1"/>
    <property type="molecule type" value="mRNA"/>
</dbReference>
<dbReference type="GO" id="GO:0008270">
    <property type="term" value="F:zinc ion binding"/>
    <property type="evidence" value="ECO:0007669"/>
    <property type="project" value="TreeGrafter"/>
</dbReference>
<feature type="binding site" evidence="16">
    <location>
        <position position="278"/>
    </location>
    <ligand>
        <name>5-aminolevulinate</name>
        <dbReference type="ChEBI" id="CHEBI:356416"/>
        <label>2</label>
    </ligand>
</feature>
<feature type="binding site" evidence="17">
    <location>
        <position position="131"/>
    </location>
    <ligand>
        <name>Zn(2+)</name>
        <dbReference type="ChEBI" id="CHEBI:29105"/>
        <label>2</label>
    </ligand>
</feature>
<reference evidence="19" key="1">
    <citation type="submission" date="2013-04" db="EMBL/GenBank/DDBJ databases">
        <title>An insight into the transcriptome of the digestive tract of the blood sucking bug, Rhodnius prolixus.</title>
        <authorList>
            <person name="Ribeiro J.M.C."/>
            <person name="Genta F.A."/>
            <person name="Sorgine M.H.F."/>
            <person name="Paiva-Silva G.O."/>
            <person name="Majerowicz D."/>
            <person name="Medeiros M."/>
            <person name="Koerich L."/>
            <person name="Terra W.R."/>
            <person name="Ferreira C."/>
            <person name="Pimentel A.C."/>
            <person name="Bisch P.M."/>
            <person name="Diniz M.M.P."/>
            <person name="Nascimento R."/>
            <person name="Salmon D."/>
            <person name="Silber A.M."/>
            <person name="Alves M."/>
            <person name="Oliveira M.F."/>
            <person name="Gondim K.C."/>
            <person name="Silva Neto M.A.C."/>
            <person name="Atella G.C."/>
            <person name="Araujo H."/>
            <person name="Dias F.S."/>
            <person name="Polycarpo C.R."/>
            <person name="Fampa P."/>
            <person name="Melo A.C."/>
            <person name="Tanaka A.S."/>
            <person name="Balczun C."/>
            <person name="Oliveira J.H.M."/>
            <person name="Goncalves R."/>
            <person name="Lazoski C."/>
            <person name="Pereira M.A."/>
            <person name="Rivera-Pomar R."/>
            <person name="Diambra L."/>
            <person name="Schaub G.A."/>
            <person name="Garcia E.S."/>
            <person name="Azambuja P."/>
            <person name="Braz G.R.C."/>
            <person name="Oliveira P.L."/>
        </authorList>
    </citation>
    <scope>NUCLEOTIDE SEQUENCE</scope>
</reference>
<organism evidence="19">
    <name type="scientific">Rhodnius prolixus</name>
    <name type="common">Triatomid bug</name>
    <dbReference type="NCBI Taxonomy" id="13249"/>
    <lineage>
        <taxon>Eukaryota</taxon>
        <taxon>Metazoa</taxon>
        <taxon>Ecdysozoa</taxon>
        <taxon>Arthropoda</taxon>
        <taxon>Hexapoda</taxon>
        <taxon>Insecta</taxon>
        <taxon>Pterygota</taxon>
        <taxon>Neoptera</taxon>
        <taxon>Paraneoptera</taxon>
        <taxon>Hemiptera</taxon>
        <taxon>Heteroptera</taxon>
        <taxon>Panheteroptera</taxon>
        <taxon>Cimicomorpha</taxon>
        <taxon>Reduviidae</taxon>
        <taxon>Triatominae</taxon>
        <taxon>Rhodnius</taxon>
    </lineage>
</organism>
<feature type="binding site" evidence="17">
    <location>
        <position position="132"/>
    </location>
    <ligand>
        <name>Zn(2+)</name>
        <dbReference type="ChEBI" id="CHEBI:29105"/>
        <label>1</label>
        <note>catalytic</note>
    </ligand>
</feature>
<evidence type="ECO:0000256" key="1">
    <source>
        <dbReference type="ARBA" id="ARBA00001947"/>
    </source>
</evidence>
<accession>R4G3N4</accession>
<dbReference type="PRINTS" id="PR00144">
    <property type="entry name" value="DALDHYDRTASE"/>
</dbReference>
<dbReference type="Pfam" id="PF00490">
    <property type="entry name" value="ALAD"/>
    <property type="match status" value="1"/>
</dbReference>
<evidence type="ECO:0000256" key="2">
    <source>
        <dbReference type="ARBA" id="ARBA00004694"/>
    </source>
</evidence>
<dbReference type="AlphaFoldDB" id="R4G3N4"/>
<dbReference type="HOGENOM" id="CLU_035731_0_1_1"/>
<evidence type="ECO:0000256" key="11">
    <source>
        <dbReference type="ARBA" id="ARBA00025628"/>
    </source>
</evidence>
<feature type="binding site" evidence="16">
    <location>
        <position position="317"/>
    </location>
    <ligand>
        <name>5-aminolevulinate</name>
        <dbReference type="ChEBI" id="CHEBI:356416"/>
        <label>2</label>
    </ligand>
</feature>
<keyword evidence="6" id="KW-0479">Metal-binding</keyword>
<evidence type="ECO:0000256" key="14">
    <source>
        <dbReference type="ARBA" id="ARBA00047651"/>
    </source>
</evidence>
<name>R4G3N4_RHOPR</name>
<evidence type="ECO:0000256" key="8">
    <source>
        <dbReference type="ARBA" id="ARBA00023133"/>
    </source>
</evidence>
<feature type="binding site" evidence="16">
    <location>
        <position position="208"/>
    </location>
    <ligand>
        <name>5-aminolevulinate</name>
        <dbReference type="ChEBI" id="CHEBI:356416"/>
        <label>1</label>
    </ligand>
</feature>
<keyword evidence="8" id="KW-0350">Heme biosynthesis</keyword>
<feature type="binding site" evidence="17">
    <location>
        <position position="124"/>
    </location>
    <ligand>
        <name>Zn(2+)</name>
        <dbReference type="ChEBI" id="CHEBI:29105"/>
        <label>1</label>
        <note>catalytic</note>
    </ligand>
</feature>
<evidence type="ECO:0000313" key="19">
    <source>
        <dbReference type="EMBL" id="JAA75999.1"/>
    </source>
</evidence>
<keyword evidence="10" id="KW-0627">Porphyrin biosynthesis</keyword>
<dbReference type="GO" id="GO:0005829">
    <property type="term" value="C:cytosol"/>
    <property type="evidence" value="ECO:0007669"/>
    <property type="project" value="TreeGrafter"/>
</dbReference>
<evidence type="ECO:0000256" key="6">
    <source>
        <dbReference type="ARBA" id="ARBA00022723"/>
    </source>
</evidence>
<feature type="binding site" evidence="17">
    <location>
        <position position="122"/>
    </location>
    <ligand>
        <name>Zn(2+)</name>
        <dbReference type="ChEBI" id="CHEBI:29105"/>
        <label>1</label>
        <note>catalytic</note>
    </ligand>
</feature>
<dbReference type="RefSeq" id="XP_073993467.1">
    <property type="nucleotide sequence ID" value="XM_074137366.1"/>
</dbReference>
<dbReference type="InterPro" id="IPR013785">
    <property type="entry name" value="Aldolase_TIM"/>
</dbReference>
<dbReference type="Gene3D" id="3.20.20.70">
    <property type="entry name" value="Aldolase class I"/>
    <property type="match status" value="1"/>
</dbReference>
<dbReference type="UniPathway" id="UPA00251">
    <property type="reaction ID" value="UER00318"/>
</dbReference>
<dbReference type="PIRSF" id="PIRSF001415">
    <property type="entry name" value="Porphbilin_synth"/>
    <property type="match status" value="1"/>
</dbReference>
<comment type="pathway">
    <text evidence="2">Porphyrin-containing compound metabolism; protoporphyrin-IX biosynthesis; coproporphyrinogen-III from 5-aminolevulinate: step 1/4.</text>
</comment>
<protein>
    <recommendedName>
        <fullName evidence="5">Delta-aminolevulinic acid dehydratase</fullName>
        <ecNumber evidence="4">4.2.1.24</ecNumber>
    </recommendedName>
    <alternativeName>
        <fullName evidence="13">Porphobilinogen synthase</fullName>
    </alternativeName>
</protein>
<sequence length="332" mass="36677">MSTTHHLHCSISHSLIREWHSMNTRMSPENLMYPIFIVEDDNAMEQISSMPGVFRYGINSLIKELGHLIQLGLKSILMFGVVSKLPKDDIGTNADSALNPVIKAVPVIRKTFPDLIIACDVCLCPYTSHGHCGLLTSNGRIDNEKSIKRISEIAVSYAKAGCHIVAPSDMMDGRVGEIKRGLNKASLNDVSVLSYAAKFCSSFYGPFRDAAKSAPSFGDRKCYQLPPGSRGLATRAVARDVDEGATMLMVKPGMPYLDVVYETKKQFPQYPLFVYQVSGEYAMIFHASKQGAIALQSAVEESLTSFRRAGADCIITYFTPQILEWLAHNEKK</sequence>
<comment type="cofactor">
    <cofactor evidence="1">
        <name>Zn(2+)</name>
        <dbReference type="ChEBI" id="CHEBI:29105"/>
    </cofactor>
</comment>
<dbReference type="SUPFAM" id="SSF51569">
    <property type="entry name" value="Aldolase"/>
    <property type="match status" value="1"/>
</dbReference>
<comment type="similarity">
    <text evidence="3 18">Belongs to the ALAD family.</text>
</comment>
<dbReference type="OMA" id="YQMDYAN"/>
<feature type="binding site" evidence="17">
    <location>
        <position position="222"/>
    </location>
    <ligand>
        <name>Zn(2+)</name>
        <dbReference type="ChEBI" id="CHEBI:29105"/>
        <label>2</label>
    </ligand>
</feature>
<feature type="binding site" evidence="16">
    <location>
        <position position="220"/>
    </location>
    <ligand>
        <name>5-aminolevulinate</name>
        <dbReference type="ChEBI" id="CHEBI:356416"/>
        <label>1</label>
    </ligand>
</feature>
<dbReference type="EC" id="4.2.1.24" evidence="4"/>
<proteinExistence type="evidence at transcript level"/>
<dbReference type="GO" id="GO:0004655">
    <property type="term" value="F:porphobilinogen synthase activity"/>
    <property type="evidence" value="ECO:0007669"/>
    <property type="project" value="UniProtKB-EC"/>
</dbReference>
<dbReference type="eggNOG" id="KOG2794">
    <property type="taxonomic scope" value="Eukaryota"/>
</dbReference>
<keyword evidence="7" id="KW-0862">Zinc</keyword>
<evidence type="ECO:0000256" key="4">
    <source>
        <dbReference type="ARBA" id="ARBA00012053"/>
    </source>
</evidence>
<dbReference type="RefSeq" id="XP_073993480.1">
    <property type="nucleotide sequence ID" value="XM_074137379.1"/>
</dbReference>
<evidence type="ECO:0000256" key="9">
    <source>
        <dbReference type="ARBA" id="ARBA00023239"/>
    </source>
</evidence>
<dbReference type="InterPro" id="IPR001731">
    <property type="entry name" value="ALAD"/>
</dbReference>
<evidence type="ECO:0000256" key="12">
    <source>
        <dbReference type="ARBA" id="ARBA00025861"/>
    </source>
</evidence>
<evidence type="ECO:0000256" key="3">
    <source>
        <dbReference type="ARBA" id="ARBA00008055"/>
    </source>
</evidence>
<evidence type="ECO:0000256" key="16">
    <source>
        <dbReference type="PIRSR" id="PIRSR001415-2"/>
    </source>
</evidence>
<evidence type="ECO:0000256" key="15">
    <source>
        <dbReference type="PIRSR" id="PIRSR001415-1"/>
    </source>
</evidence>
<dbReference type="GO" id="GO:0006782">
    <property type="term" value="P:protoporphyrinogen IX biosynthetic process"/>
    <property type="evidence" value="ECO:0007669"/>
    <property type="project" value="UniProtKB-UniPathway"/>
</dbReference>
<dbReference type="NCBIfam" id="NF006762">
    <property type="entry name" value="PRK09283.1"/>
    <property type="match status" value="1"/>
</dbReference>
<comment type="subunit">
    <text evidence="12">Homooctamer; active form. Homohexamer; low activity form.</text>
</comment>
<feature type="active site" description="Schiff-base intermediate with substrate" evidence="15">
    <location>
        <position position="251"/>
    </location>
</feature>
<evidence type="ECO:0000256" key="7">
    <source>
        <dbReference type="ARBA" id="ARBA00022833"/>
    </source>
</evidence>
<keyword evidence="9" id="KW-0456">Lyase</keyword>